<feature type="compositionally biased region" description="Basic and acidic residues" evidence="1">
    <location>
        <begin position="30"/>
        <end position="54"/>
    </location>
</feature>
<accession>A0ABW6CMA4</accession>
<dbReference type="Proteomes" id="UP001598130">
    <property type="component" value="Unassembled WGS sequence"/>
</dbReference>
<evidence type="ECO:0000256" key="1">
    <source>
        <dbReference type="SAM" id="MobiDB-lite"/>
    </source>
</evidence>
<keyword evidence="4" id="KW-1185">Reference proteome</keyword>
<evidence type="ECO:0000256" key="2">
    <source>
        <dbReference type="SAM" id="SignalP"/>
    </source>
</evidence>
<dbReference type="RefSeq" id="WP_377368228.1">
    <property type="nucleotide sequence ID" value="NZ_JAOTJD010000006.1"/>
</dbReference>
<keyword evidence="2" id="KW-0732">Signal</keyword>
<organism evidence="3 4">
    <name type="scientific">Phenylobacterium ferrooxidans</name>
    <dbReference type="NCBI Taxonomy" id="2982689"/>
    <lineage>
        <taxon>Bacteria</taxon>
        <taxon>Pseudomonadati</taxon>
        <taxon>Pseudomonadota</taxon>
        <taxon>Alphaproteobacteria</taxon>
        <taxon>Caulobacterales</taxon>
        <taxon>Caulobacteraceae</taxon>
        <taxon>Phenylobacterium</taxon>
    </lineage>
</organism>
<reference evidence="3 4" key="1">
    <citation type="submission" date="2022-09" db="EMBL/GenBank/DDBJ databases">
        <title>New species of Phenylobacterium.</title>
        <authorList>
            <person name="Mieszkin S."/>
        </authorList>
    </citation>
    <scope>NUCLEOTIDE SEQUENCE [LARGE SCALE GENOMIC DNA]</scope>
    <source>
        <strain evidence="3 4">HK31-G</strain>
    </source>
</reference>
<gene>
    <name evidence="3" type="ORF">OCL97_05245</name>
</gene>
<feature type="chain" id="PRO_5047031113" evidence="2">
    <location>
        <begin position="24"/>
        <end position="136"/>
    </location>
</feature>
<comment type="caution">
    <text evidence="3">The sequence shown here is derived from an EMBL/GenBank/DDBJ whole genome shotgun (WGS) entry which is preliminary data.</text>
</comment>
<feature type="signal peptide" evidence="2">
    <location>
        <begin position="1"/>
        <end position="23"/>
    </location>
</feature>
<name>A0ABW6CMA4_9CAUL</name>
<evidence type="ECO:0000313" key="3">
    <source>
        <dbReference type="EMBL" id="MFD3263373.1"/>
    </source>
</evidence>
<dbReference type="EMBL" id="JAOTJD010000006">
    <property type="protein sequence ID" value="MFD3263373.1"/>
    <property type="molecule type" value="Genomic_DNA"/>
</dbReference>
<evidence type="ECO:0000313" key="4">
    <source>
        <dbReference type="Proteomes" id="UP001598130"/>
    </source>
</evidence>
<sequence>MKKILISIAAASALAAAAAPAAAQSYGAYDRGDSRHDRGGEHWDDRGGDRGGDRADMLKFRIDRAERNHQISRREAFRLREQVRLTERLSWRYRADGIVTRWERADLDRRFDSIRVQLRYERNDRDYGAGYGGHRR</sequence>
<proteinExistence type="predicted"/>
<feature type="region of interest" description="Disordered" evidence="1">
    <location>
        <begin position="25"/>
        <end position="54"/>
    </location>
</feature>
<protein>
    <submittedName>
        <fullName evidence="3">Uncharacterized protein</fullName>
    </submittedName>
</protein>